<evidence type="ECO:0000313" key="2">
    <source>
        <dbReference type="Proteomes" id="UP001055072"/>
    </source>
</evidence>
<proteinExistence type="predicted"/>
<comment type="caution">
    <text evidence="1">The sequence shown here is derived from an EMBL/GenBank/DDBJ whole genome shotgun (WGS) entry which is preliminary data.</text>
</comment>
<protein>
    <submittedName>
        <fullName evidence="1">Uncharacterized protein</fullName>
    </submittedName>
</protein>
<reference evidence="1" key="1">
    <citation type="journal article" date="2021" name="Environ. Microbiol.">
        <title>Gene family expansions and transcriptome signatures uncover fungal adaptations to wood decay.</title>
        <authorList>
            <person name="Hage H."/>
            <person name="Miyauchi S."/>
            <person name="Viragh M."/>
            <person name="Drula E."/>
            <person name="Min B."/>
            <person name="Chaduli D."/>
            <person name="Navarro D."/>
            <person name="Favel A."/>
            <person name="Norest M."/>
            <person name="Lesage-Meessen L."/>
            <person name="Balint B."/>
            <person name="Merenyi Z."/>
            <person name="de Eugenio L."/>
            <person name="Morin E."/>
            <person name="Martinez A.T."/>
            <person name="Baldrian P."/>
            <person name="Stursova M."/>
            <person name="Martinez M.J."/>
            <person name="Novotny C."/>
            <person name="Magnuson J.K."/>
            <person name="Spatafora J.W."/>
            <person name="Maurice S."/>
            <person name="Pangilinan J."/>
            <person name="Andreopoulos W."/>
            <person name="LaButti K."/>
            <person name="Hundley H."/>
            <person name="Na H."/>
            <person name="Kuo A."/>
            <person name="Barry K."/>
            <person name="Lipzen A."/>
            <person name="Henrissat B."/>
            <person name="Riley R."/>
            <person name="Ahrendt S."/>
            <person name="Nagy L.G."/>
            <person name="Grigoriev I.V."/>
            <person name="Martin F."/>
            <person name="Rosso M.N."/>
        </authorList>
    </citation>
    <scope>NUCLEOTIDE SEQUENCE</scope>
    <source>
        <strain evidence="1">CBS 384.51</strain>
    </source>
</reference>
<keyword evidence="2" id="KW-1185">Reference proteome</keyword>
<evidence type="ECO:0000313" key="1">
    <source>
        <dbReference type="EMBL" id="KAI0086044.1"/>
    </source>
</evidence>
<accession>A0ACB8TVT0</accession>
<dbReference type="Proteomes" id="UP001055072">
    <property type="component" value="Unassembled WGS sequence"/>
</dbReference>
<gene>
    <name evidence="1" type="ORF">BDY19DRAFT_376420</name>
</gene>
<sequence length="594" mass="65090">MPSLSPYGGYTRKLVLAFDVGTTYSGIGYAILDPGEVPKVQGVTRFPGQENGDFKIPTVLWYTQEGNVRAAGAEACSSSMDLAAEDEDLIFVQWFKLHLRPEGMKHDAGFNSGTQPPILPKGKSVVDVFADFLKYLFDCTHQYITETHPNGSSLWSSVADQIEVVLSHPNGWEGAQQSQMRRAAIKAGIVPNTPVGHQRVHFVTEGEASLHYCLDSGLATEAVKSGSSVMIIDAGGGTVDLSSYHFLASSPLSVEEIAPPDCIFQGSTRVNVRAGDFLKAKLKNSKYGNDEDLKGMLDHFDKSAKPTFKDSAERSFIKFGSMRDKDPAVGIRNGQVVVEGHEVFGFFEPSILAIVDAVCKQKAASSRPISQALLVGGFAASPWLFARLKDLLQPIGLELSRPDNHTNKAVAEGAVSYYLGDVVSARVARITYGVEVVRIYDASDSEHYSRRHKLYSRPSGNMVLPDGYSPILNKGTRVRDKEELSHSFYKEASQPSALNKIFADITCYRGLAKDPQWTDEEPDYFSTLCTIQADTSRVTKHKQFGSDGVYYKQDFKVVLSCGQTELKAQISWMENGVEQRGPAKIVYDGDATAC</sequence>
<dbReference type="EMBL" id="MU274926">
    <property type="protein sequence ID" value="KAI0086044.1"/>
    <property type="molecule type" value="Genomic_DNA"/>
</dbReference>
<name>A0ACB8TVT0_9APHY</name>
<organism evidence="1 2">
    <name type="scientific">Irpex rosettiformis</name>
    <dbReference type="NCBI Taxonomy" id="378272"/>
    <lineage>
        <taxon>Eukaryota</taxon>
        <taxon>Fungi</taxon>
        <taxon>Dikarya</taxon>
        <taxon>Basidiomycota</taxon>
        <taxon>Agaricomycotina</taxon>
        <taxon>Agaricomycetes</taxon>
        <taxon>Polyporales</taxon>
        <taxon>Irpicaceae</taxon>
        <taxon>Irpex</taxon>
    </lineage>
</organism>